<accession>A0A182D5E8</accession>
<evidence type="ECO:0000256" key="1">
    <source>
        <dbReference type="SAM" id="Phobius"/>
    </source>
</evidence>
<sequence>MTRLPFLPSPRATSLLIAAGFLAVGWAMYVRYLVIETSAVGLACEAGLPTTLCLMRKIVIQLFTYNVFGVLALAAAVLQVLRPHVLVFGLALVAGGIGVVLYNNALSGLAWALLIISFARPAPAKA</sequence>
<gene>
    <name evidence="2" type="ORF">BV133_3041</name>
</gene>
<proteinExistence type="predicted"/>
<keyword evidence="1" id="KW-0812">Transmembrane</keyword>
<name>A0A182D5E8_BLAVI</name>
<feature type="transmembrane region" description="Helical" evidence="1">
    <location>
        <begin position="87"/>
        <end position="116"/>
    </location>
</feature>
<feature type="transmembrane region" description="Helical" evidence="1">
    <location>
        <begin position="12"/>
        <end position="32"/>
    </location>
</feature>
<evidence type="ECO:0000313" key="2">
    <source>
        <dbReference type="EMBL" id="BAS00635.1"/>
    </source>
</evidence>
<feature type="transmembrane region" description="Helical" evidence="1">
    <location>
        <begin position="62"/>
        <end position="81"/>
    </location>
</feature>
<keyword evidence="1" id="KW-1133">Transmembrane helix</keyword>
<dbReference type="KEGG" id="bvr:BVIR_1705"/>
<keyword evidence="1" id="KW-0472">Membrane</keyword>
<dbReference type="OrthoDB" id="8138506at2"/>
<dbReference type="AlphaFoldDB" id="A0A182D5E8"/>
<dbReference type="EMBL" id="AP014854">
    <property type="protein sequence ID" value="BAS00635.1"/>
    <property type="molecule type" value="Genomic_DNA"/>
</dbReference>
<reference evidence="2" key="1">
    <citation type="journal article" date="2015" name="Genome Announc.">
        <title>Complete Genome Sequence of the Bacteriochlorophyll b-Producing Photosynthetic Bacterium Blastochloris viridis.</title>
        <authorList>
            <person name="Tsukatani Y."/>
            <person name="Hirose Y."/>
            <person name="Harada J."/>
            <person name="Misawa N."/>
            <person name="Mori K."/>
            <person name="Inoue K."/>
            <person name="Tamiaki H."/>
        </authorList>
    </citation>
    <scope>NUCLEOTIDE SEQUENCE [LARGE SCALE GENOMIC DNA]</scope>
    <source>
        <strain evidence="2">DSM 133</strain>
    </source>
</reference>
<dbReference type="RefSeq" id="WP_055037260.1">
    <property type="nucleotide sequence ID" value="NZ_AP014854.2"/>
</dbReference>
<organism evidence="2">
    <name type="scientific">Blastochloris viridis</name>
    <name type="common">Rhodopseudomonas viridis</name>
    <dbReference type="NCBI Taxonomy" id="1079"/>
    <lineage>
        <taxon>Bacteria</taxon>
        <taxon>Pseudomonadati</taxon>
        <taxon>Pseudomonadota</taxon>
        <taxon>Alphaproteobacteria</taxon>
        <taxon>Hyphomicrobiales</taxon>
        <taxon>Blastochloridaceae</taxon>
        <taxon>Blastochloris</taxon>
    </lineage>
</organism>
<protein>
    <submittedName>
        <fullName evidence="2">Uncharacterized protein</fullName>
    </submittedName>
</protein>